<protein>
    <submittedName>
        <fullName evidence="4">ANKRD29 protein</fullName>
    </submittedName>
</protein>
<evidence type="ECO:0000256" key="1">
    <source>
        <dbReference type="ARBA" id="ARBA00022737"/>
    </source>
</evidence>
<evidence type="ECO:0000256" key="2">
    <source>
        <dbReference type="ARBA" id="ARBA00023043"/>
    </source>
</evidence>
<keyword evidence="2 3" id="KW-0040">ANK repeat</keyword>
<dbReference type="InterPro" id="IPR050889">
    <property type="entry name" value="Dendritic_Spine_Reg/Scaffold"/>
</dbReference>
<dbReference type="PROSITE" id="PS50297">
    <property type="entry name" value="ANK_REP_REGION"/>
    <property type="match status" value="2"/>
</dbReference>
<evidence type="ECO:0000313" key="4">
    <source>
        <dbReference type="EMBL" id="CAE7340118.1"/>
    </source>
</evidence>
<dbReference type="SUPFAM" id="SSF48403">
    <property type="entry name" value="Ankyrin repeat"/>
    <property type="match status" value="1"/>
</dbReference>
<evidence type="ECO:0000256" key="3">
    <source>
        <dbReference type="PROSITE-ProRule" id="PRU00023"/>
    </source>
</evidence>
<keyword evidence="1" id="KW-0677">Repeat</keyword>
<dbReference type="Pfam" id="PF12796">
    <property type="entry name" value="Ank_2"/>
    <property type="match status" value="1"/>
</dbReference>
<dbReference type="OrthoDB" id="194358at2759"/>
<proteinExistence type="predicted"/>
<accession>A0A812PLV9</accession>
<name>A0A812PLV9_9DINO</name>
<dbReference type="AlphaFoldDB" id="A0A812PLV9"/>
<dbReference type="Gene3D" id="1.25.40.20">
    <property type="entry name" value="Ankyrin repeat-containing domain"/>
    <property type="match status" value="1"/>
</dbReference>
<dbReference type="PANTHER" id="PTHR24166">
    <property type="entry name" value="ROLLING PEBBLES, ISOFORM B"/>
    <property type="match status" value="1"/>
</dbReference>
<dbReference type="InterPro" id="IPR036770">
    <property type="entry name" value="Ankyrin_rpt-contain_sf"/>
</dbReference>
<keyword evidence="5" id="KW-1185">Reference proteome</keyword>
<dbReference type="Proteomes" id="UP000601435">
    <property type="component" value="Unassembled WGS sequence"/>
</dbReference>
<reference evidence="4" key="1">
    <citation type="submission" date="2021-02" db="EMBL/GenBank/DDBJ databases">
        <authorList>
            <person name="Dougan E. K."/>
            <person name="Rhodes N."/>
            <person name="Thang M."/>
            <person name="Chan C."/>
        </authorList>
    </citation>
    <scope>NUCLEOTIDE SEQUENCE</scope>
</reference>
<feature type="repeat" description="ANK" evidence="3">
    <location>
        <begin position="68"/>
        <end position="100"/>
    </location>
</feature>
<feature type="repeat" description="ANK" evidence="3">
    <location>
        <begin position="3"/>
        <end position="35"/>
    </location>
</feature>
<evidence type="ECO:0000313" key="5">
    <source>
        <dbReference type="Proteomes" id="UP000601435"/>
    </source>
</evidence>
<sequence>MHHGYTPLFIAARTGQLELLRGLLEANAEKDKANHSATPLFITPQSGQSEVARRLLEANADKDKAMHDGSTPLFMAAQDGQSEVACLLLEADSDKDRAMHDGDPQCRQGPNQVGWRHTLVYLFPSQRRMDTGSSHGFCRSRTHARTNAEGIGDAARHLECLHAFGQSAER</sequence>
<organism evidence="4 5">
    <name type="scientific">Symbiodinium necroappetens</name>
    <dbReference type="NCBI Taxonomy" id="1628268"/>
    <lineage>
        <taxon>Eukaryota</taxon>
        <taxon>Sar</taxon>
        <taxon>Alveolata</taxon>
        <taxon>Dinophyceae</taxon>
        <taxon>Suessiales</taxon>
        <taxon>Symbiodiniaceae</taxon>
        <taxon>Symbiodinium</taxon>
    </lineage>
</organism>
<dbReference type="InterPro" id="IPR002110">
    <property type="entry name" value="Ankyrin_rpt"/>
</dbReference>
<comment type="caution">
    <text evidence="4">The sequence shown here is derived from an EMBL/GenBank/DDBJ whole genome shotgun (WGS) entry which is preliminary data.</text>
</comment>
<dbReference type="PROSITE" id="PS50088">
    <property type="entry name" value="ANK_REPEAT"/>
    <property type="match status" value="2"/>
</dbReference>
<dbReference type="EMBL" id="CAJNJA010014329">
    <property type="protein sequence ID" value="CAE7340118.1"/>
    <property type="molecule type" value="Genomic_DNA"/>
</dbReference>
<dbReference type="PANTHER" id="PTHR24166:SF48">
    <property type="entry name" value="PROTEIN VAPYRIN"/>
    <property type="match status" value="1"/>
</dbReference>
<gene>
    <name evidence="4" type="primary">ANKRD29</name>
    <name evidence="4" type="ORF">SNEC2469_LOCUS8749</name>
</gene>
<dbReference type="SMART" id="SM00248">
    <property type="entry name" value="ANK"/>
    <property type="match status" value="3"/>
</dbReference>